<dbReference type="RefSeq" id="WP_172178715.1">
    <property type="nucleotide sequence ID" value="NZ_WOEZ01000309.1"/>
</dbReference>
<comment type="catalytic activity">
    <reaction evidence="5">
        <text>ethanolamine = acetaldehyde + NH4(+)</text>
        <dbReference type="Rhea" id="RHEA:15313"/>
        <dbReference type="ChEBI" id="CHEBI:15343"/>
        <dbReference type="ChEBI" id="CHEBI:28938"/>
        <dbReference type="ChEBI" id="CHEBI:57603"/>
        <dbReference type="EC" id="4.3.1.7"/>
    </reaction>
</comment>
<feature type="binding site" evidence="5">
    <location>
        <position position="184"/>
    </location>
    <ligand>
        <name>adenosylcob(III)alamin</name>
        <dbReference type="ChEBI" id="CHEBI:18408"/>
    </ligand>
</feature>
<dbReference type="Pfam" id="PF05985">
    <property type="entry name" value="EutC"/>
    <property type="match status" value="1"/>
</dbReference>
<evidence type="ECO:0000256" key="2">
    <source>
        <dbReference type="ARBA" id="ARBA00023239"/>
    </source>
</evidence>
<evidence type="ECO:0000256" key="5">
    <source>
        <dbReference type="HAMAP-Rule" id="MF_00601"/>
    </source>
</evidence>
<keyword evidence="2 5" id="KW-0456">Lyase</keyword>
<dbReference type="InterPro" id="IPR009246">
    <property type="entry name" value="EutC"/>
</dbReference>
<comment type="function">
    <text evidence="5">Catalyzes the deamination of various vicinal amino-alcohols to oxo compounds. Allows this organism to utilize ethanolamine as the sole source of nitrogen and carbon in the presence of external vitamin B12.</text>
</comment>
<dbReference type="GO" id="GO:0006520">
    <property type="term" value="P:amino acid metabolic process"/>
    <property type="evidence" value="ECO:0007669"/>
    <property type="project" value="InterPro"/>
</dbReference>
<dbReference type="EC" id="4.3.1.7" evidence="5"/>
<dbReference type="GO" id="GO:0031471">
    <property type="term" value="C:ethanolamine degradation polyhedral organelle"/>
    <property type="evidence" value="ECO:0007669"/>
    <property type="project" value="UniProtKB-UniRule"/>
</dbReference>
<accession>A0A972P2P5</accession>
<comment type="subunit">
    <text evidence="5">The basic unit is a heterodimer which dimerizes to form tetramers. The heterotetramers trimerize; 6 large subunits form a core ring with 6 small subunits projecting outwards.</text>
</comment>
<keyword evidence="1 5" id="KW-0846">Cobalamin</keyword>
<protein>
    <recommendedName>
        <fullName evidence="5">Ethanolamine ammonia-lyase small subunit</fullName>
        <shortName evidence="5">EAL small subunit</shortName>
        <ecNumber evidence="5">4.3.1.7</ecNumber>
    </recommendedName>
</protein>
<evidence type="ECO:0000313" key="6">
    <source>
        <dbReference type="EMBL" id="NPT62282.1"/>
    </source>
</evidence>
<evidence type="ECO:0000256" key="4">
    <source>
        <dbReference type="ARBA" id="ARBA00024446"/>
    </source>
</evidence>
<name>A0A972P2P5_9BURK</name>
<dbReference type="Proteomes" id="UP000655523">
    <property type="component" value="Unassembled WGS sequence"/>
</dbReference>
<dbReference type="InterPro" id="IPR042251">
    <property type="entry name" value="EutC_C"/>
</dbReference>
<dbReference type="PIRSF" id="PIRSF018982">
    <property type="entry name" value="EutC"/>
    <property type="match status" value="1"/>
</dbReference>
<dbReference type="GO" id="GO:0009350">
    <property type="term" value="C:ethanolamine ammonia-lyase complex"/>
    <property type="evidence" value="ECO:0007669"/>
    <property type="project" value="UniProtKB-UniRule"/>
</dbReference>
<sequence>MDKSPKALVVVNPWQKLRQFTEARIALGRAGTSLPTQPHLEFQFAHARARDAVHHQLEIEPLRAALTQRGHEVIVLHSAAGDRQIYLQRPDQGRRLDAGSRRILEERAEGHQDEYDVVFVIADGLSAFAIRENVVPLLDAVLPRLADEGWRVGPLVVVEQGRVAVGDEVGELLGAQMVAIVIGERPGLSSPDSMGIYLTYQPRAGTTDAYRNCISNVRRAGMSYELAAHKLVYLMIEARRRKLTGVSLKDEAEVLQRLAAPGSNFLTETD</sequence>
<dbReference type="NCBIfam" id="NF003971">
    <property type="entry name" value="PRK05465.1"/>
    <property type="match status" value="1"/>
</dbReference>
<dbReference type="GO" id="GO:0008851">
    <property type="term" value="F:ethanolamine ammonia-lyase activity"/>
    <property type="evidence" value="ECO:0007669"/>
    <property type="project" value="UniProtKB-UniRule"/>
</dbReference>
<proteinExistence type="inferred from homology"/>
<dbReference type="Gene3D" id="3.40.50.11240">
    <property type="entry name" value="Ethanolamine ammonia-lyase light chain (EutC)"/>
    <property type="match status" value="1"/>
</dbReference>
<dbReference type="GO" id="GO:0031419">
    <property type="term" value="F:cobalamin binding"/>
    <property type="evidence" value="ECO:0007669"/>
    <property type="project" value="UniProtKB-UniRule"/>
</dbReference>
<dbReference type="PANTHER" id="PTHR39330:SF1">
    <property type="entry name" value="ETHANOLAMINE AMMONIA-LYASE SMALL SUBUNIT"/>
    <property type="match status" value="1"/>
</dbReference>
<evidence type="ECO:0000256" key="1">
    <source>
        <dbReference type="ARBA" id="ARBA00022628"/>
    </source>
</evidence>
<reference evidence="6 7" key="1">
    <citation type="submission" date="2019-11" db="EMBL/GenBank/DDBJ databases">
        <title>Metabolism of dissolved organic matter in forest soils.</title>
        <authorList>
            <person name="Cyle K.T."/>
            <person name="Wilhelm R.C."/>
            <person name="Martinez C.E."/>
        </authorList>
    </citation>
    <scope>NUCLEOTIDE SEQUENCE [LARGE SCALE GENOMIC DNA]</scope>
    <source>
        <strain evidence="6 7">5N</strain>
    </source>
</reference>
<gene>
    <name evidence="5 6" type="primary">eutC</name>
    <name evidence="6" type="ORF">GNZ13_49195</name>
</gene>
<comment type="cofactor">
    <cofactor evidence="5">
        <name>adenosylcob(III)alamin</name>
        <dbReference type="ChEBI" id="CHEBI:18408"/>
    </cofactor>
    <text evidence="5">Binds between the large and small subunits.</text>
</comment>
<dbReference type="HAMAP" id="MF_00601">
    <property type="entry name" value="EutC"/>
    <property type="match status" value="1"/>
</dbReference>
<comment type="pathway">
    <text evidence="5">Amine and polyamine degradation; ethanolamine degradation.</text>
</comment>
<organism evidence="6 7">
    <name type="scientific">Paraburkholderia elongata</name>
    <dbReference type="NCBI Taxonomy" id="2675747"/>
    <lineage>
        <taxon>Bacteria</taxon>
        <taxon>Pseudomonadati</taxon>
        <taxon>Pseudomonadota</taxon>
        <taxon>Betaproteobacteria</taxon>
        <taxon>Burkholderiales</taxon>
        <taxon>Burkholderiaceae</taxon>
        <taxon>Paraburkholderia</taxon>
    </lineage>
</organism>
<dbReference type="GO" id="GO:0046336">
    <property type="term" value="P:ethanolamine catabolic process"/>
    <property type="evidence" value="ECO:0007669"/>
    <property type="project" value="UniProtKB-UniRule"/>
</dbReference>
<comment type="similarity">
    <text evidence="5">Belongs to the EutC family.</text>
</comment>
<keyword evidence="3 5" id="KW-0170">Cobalt</keyword>
<dbReference type="PANTHER" id="PTHR39330">
    <property type="entry name" value="ETHANOLAMINE AMMONIA-LYASE LIGHT CHAIN"/>
    <property type="match status" value="1"/>
</dbReference>
<evidence type="ECO:0000313" key="7">
    <source>
        <dbReference type="Proteomes" id="UP000655523"/>
    </source>
</evidence>
<dbReference type="AlphaFoldDB" id="A0A972P2P5"/>
<comment type="subcellular location">
    <subcellularLocation>
        <location evidence="5">Bacterial microcompartment</location>
    </subcellularLocation>
</comment>
<dbReference type="EMBL" id="WOEZ01000309">
    <property type="protein sequence ID" value="NPT62282.1"/>
    <property type="molecule type" value="Genomic_DNA"/>
</dbReference>
<evidence type="ECO:0000256" key="3">
    <source>
        <dbReference type="ARBA" id="ARBA00023285"/>
    </source>
</evidence>
<keyword evidence="7" id="KW-1185">Reference proteome</keyword>
<dbReference type="Gene3D" id="1.10.30.40">
    <property type="entry name" value="Ethanolamine ammonia-lyase light chain (EutC), N-terminal domain"/>
    <property type="match status" value="1"/>
</dbReference>
<feature type="binding site" evidence="5">
    <location>
        <position position="163"/>
    </location>
    <ligand>
        <name>adenosylcob(III)alamin</name>
        <dbReference type="ChEBI" id="CHEBI:18408"/>
    </ligand>
</feature>
<feature type="binding site" evidence="5">
    <location>
        <position position="213"/>
    </location>
    <ligand>
        <name>adenosylcob(III)alamin</name>
        <dbReference type="ChEBI" id="CHEBI:18408"/>
    </ligand>
</feature>
<dbReference type="InterPro" id="IPR042255">
    <property type="entry name" value="EutC_N"/>
</dbReference>
<comment type="caution">
    <text evidence="6">The sequence shown here is derived from an EMBL/GenBank/DDBJ whole genome shotgun (WGS) entry which is preliminary data.</text>
</comment>
<keyword evidence="4 5" id="KW-1283">Bacterial microcompartment</keyword>